<keyword evidence="3" id="KW-0862">Zinc</keyword>
<dbReference type="OrthoDB" id="6780615at2759"/>
<feature type="domain" description="Zinc finger PHD-type" evidence="5">
    <location>
        <begin position="344"/>
        <end position="397"/>
    </location>
</feature>
<dbReference type="InterPro" id="IPR011011">
    <property type="entry name" value="Znf_FYVE_PHD"/>
</dbReference>
<organism evidence="6 7">
    <name type="scientific">Acanthoscelides obtectus</name>
    <name type="common">Bean weevil</name>
    <name type="synonym">Bruchus obtectus</name>
    <dbReference type="NCBI Taxonomy" id="200917"/>
    <lineage>
        <taxon>Eukaryota</taxon>
        <taxon>Metazoa</taxon>
        <taxon>Ecdysozoa</taxon>
        <taxon>Arthropoda</taxon>
        <taxon>Hexapoda</taxon>
        <taxon>Insecta</taxon>
        <taxon>Pterygota</taxon>
        <taxon>Neoptera</taxon>
        <taxon>Endopterygota</taxon>
        <taxon>Coleoptera</taxon>
        <taxon>Polyphaga</taxon>
        <taxon>Cucujiformia</taxon>
        <taxon>Chrysomeloidea</taxon>
        <taxon>Chrysomelidae</taxon>
        <taxon>Bruchinae</taxon>
        <taxon>Bruchini</taxon>
        <taxon>Acanthoscelides</taxon>
    </lineage>
</organism>
<dbReference type="SUPFAM" id="SSF57903">
    <property type="entry name" value="FYVE/PHD zinc finger"/>
    <property type="match status" value="1"/>
</dbReference>
<keyword evidence="1" id="KW-0479">Metal-binding</keyword>
<feature type="non-terminal residue" evidence="6">
    <location>
        <position position="1"/>
    </location>
</feature>
<dbReference type="CDD" id="cd15489">
    <property type="entry name" value="PHD_SF"/>
    <property type="match status" value="1"/>
</dbReference>
<dbReference type="AlphaFoldDB" id="A0A9P0PJ32"/>
<dbReference type="PANTHER" id="PTHR33395">
    <property type="entry name" value="TRANSCRIPTASE, PUTATIVE-RELATED-RELATED"/>
    <property type="match status" value="1"/>
</dbReference>
<dbReference type="PANTHER" id="PTHR33395:SF22">
    <property type="entry name" value="REVERSE TRANSCRIPTASE DOMAIN-CONTAINING PROTEIN"/>
    <property type="match status" value="1"/>
</dbReference>
<feature type="coiled-coil region" evidence="4">
    <location>
        <begin position="397"/>
        <end position="424"/>
    </location>
</feature>
<dbReference type="Proteomes" id="UP001152888">
    <property type="component" value="Unassembled WGS sequence"/>
</dbReference>
<dbReference type="EMBL" id="CAKOFQ010006992">
    <property type="protein sequence ID" value="CAH1986084.1"/>
    <property type="molecule type" value="Genomic_DNA"/>
</dbReference>
<evidence type="ECO:0000256" key="2">
    <source>
        <dbReference type="ARBA" id="ARBA00022771"/>
    </source>
</evidence>
<accession>A0A9P0PJ32</accession>
<dbReference type="GO" id="GO:0061343">
    <property type="term" value="P:cell adhesion involved in heart morphogenesis"/>
    <property type="evidence" value="ECO:0007669"/>
    <property type="project" value="TreeGrafter"/>
</dbReference>
<dbReference type="SMART" id="SM00249">
    <property type="entry name" value="PHD"/>
    <property type="match status" value="1"/>
</dbReference>
<keyword evidence="4" id="KW-0175">Coiled coil</keyword>
<evidence type="ECO:0000259" key="5">
    <source>
        <dbReference type="SMART" id="SM00249"/>
    </source>
</evidence>
<dbReference type="InterPro" id="IPR013083">
    <property type="entry name" value="Znf_RING/FYVE/PHD"/>
</dbReference>
<dbReference type="InterPro" id="IPR019786">
    <property type="entry name" value="Zinc_finger_PHD-type_CS"/>
</dbReference>
<evidence type="ECO:0000313" key="6">
    <source>
        <dbReference type="EMBL" id="CAH1986084.1"/>
    </source>
</evidence>
<evidence type="ECO:0000256" key="4">
    <source>
        <dbReference type="SAM" id="Coils"/>
    </source>
</evidence>
<reference evidence="6" key="1">
    <citation type="submission" date="2022-03" db="EMBL/GenBank/DDBJ databases">
        <authorList>
            <person name="Sayadi A."/>
        </authorList>
    </citation>
    <scope>NUCLEOTIDE SEQUENCE</scope>
</reference>
<dbReference type="Gene3D" id="3.30.40.10">
    <property type="entry name" value="Zinc/RING finger domain, C3HC4 (zinc finger)"/>
    <property type="match status" value="1"/>
</dbReference>
<protein>
    <recommendedName>
        <fullName evidence="5">Zinc finger PHD-type domain-containing protein</fullName>
    </recommendedName>
</protein>
<proteinExistence type="predicted"/>
<keyword evidence="7" id="KW-1185">Reference proteome</keyword>
<evidence type="ECO:0000256" key="1">
    <source>
        <dbReference type="ARBA" id="ARBA00022723"/>
    </source>
</evidence>
<comment type="caution">
    <text evidence="6">The sequence shown here is derived from an EMBL/GenBank/DDBJ whole genome shotgun (WGS) entry which is preliminary data.</text>
</comment>
<dbReference type="GO" id="GO:0007508">
    <property type="term" value="P:larval heart development"/>
    <property type="evidence" value="ECO:0007669"/>
    <property type="project" value="TreeGrafter"/>
</dbReference>
<dbReference type="PROSITE" id="PS01359">
    <property type="entry name" value="ZF_PHD_1"/>
    <property type="match status" value="1"/>
</dbReference>
<gene>
    <name evidence="6" type="ORF">ACAOBT_LOCUS17045</name>
</gene>
<dbReference type="InterPro" id="IPR001965">
    <property type="entry name" value="Znf_PHD"/>
</dbReference>
<name>A0A9P0PJ32_ACAOB</name>
<sequence length="546" mass="61757">AGFTQIVQELTRVTNTSATLIDLIVTNNYLLEEITGDFPQISDHRIIGCVLDVQHEIKTEEMKYKRKFNKENINTIIAELYGKDWDYSTTDVDLLYEKFMKNITETVNKVVPLENTQTRKQPWINRQQNKNVLSYDNIEFEEDAGSVQENFNNFYAKSIKEIADKIPKIAPTFQELPQLSDGLSSFNTISIDQLRKRVMELKNKSTADDICTVKFLKTAFCVLGYPLLHLINASLTTGKVPKAIKTSVIVPIPKVSSPNKPAQYRPINLLPVIDKILETEVCAQLREFLEARKLLFEGQSGFREKHSCESALQYVSAVFGSHGLAVESLRKLDPLVNMASNADSCDSCKDNFVVNSKYIECSICEGRYHTVCVSVKDSWLKLFSDWVNFSWSCDKCILKSQSREQQLASEIAALKKEIEFLTHEKNLSSKMIEQLEYTNNLQKSVIDSHQQQAAHSTMNSVMLPSRSTASSTLSFSDAIKKIPNRSSVLLIKSDSNSGNNDILRDVTTSFRLVDISTVLDAIRSIKSNSSDLQSRALDILEWKDLL</sequence>
<keyword evidence="2" id="KW-0863">Zinc-finger</keyword>
<evidence type="ECO:0000313" key="7">
    <source>
        <dbReference type="Proteomes" id="UP001152888"/>
    </source>
</evidence>
<dbReference type="GO" id="GO:0008270">
    <property type="term" value="F:zinc ion binding"/>
    <property type="evidence" value="ECO:0007669"/>
    <property type="project" value="UniProtKB-KW"/>
</dbReference>
<dbReference type="GO" id="GO:0031012">
    <property type="term" value="C:extracellular matrix"/>
    <property type="evidence" value="ECO:0007669"/>
    <property type="project" value="TreeGrafter"/>
</dbReference>
<evidence type="ECO:0000256" key="3">
    <source>
        <dbReference type="ARBA" id="ARBA00022833"/>
    </source>
</evidence>